<proteinExistence type="predicted"/>
<accession>A0A5N5EM18</accession>
<name>A0A5N5EM18_9ACTN</name>
<organism evidence="1 2">
    <name type="scientific">Streptomyces arboris</name>
    <dbReference type="NCBI Taxonomy" id="2600619"/>
    <lineage>
        <taxon>Bacteria</taxon>
        <taxon>Bacillati</taxon>
        <taxon>Actinomycetota</taxon>
        <taxon>Actinomycetes</taxon>
        <taxon>Kitasatosporales</taxon>
        <taxon>Streptomycetaceae</taxon>
        <taxon>Streptomyces</taxon>
    </lineage>
</organism>
<keyword evidence="2" id="KW-1185">Reference proteome</keyword>
<dbReference type="Proteomes" id="UP000326907">
    <property type="component" value="Unassembled WGS sequence"/>
</dbReference>
<sequence length="77" mass="8381">MSTSAISTTTPIYDLLVQERGDALAEARTAAHRTQDAARQALDWSSVRIAASQREERAFSAFGRSGDDDGRVRALPM</sequence>
<dbReference type="AlphaFoldDB" id="A0A5N5EM18"/>
<evidence type="ECO:0000313" key="2">
    <source>
        <dbReference type="Proteomes" id="UP000326907"/>
    </source>
</evidence>
<evidence type="ECO:0000313" key="1">
    <source>
        <dbReference type="EMBL" id="KAB2591797.1"/>
    </source>
</evidence>
<comment type="caution">
    <text evidence="1">The sequence shown here is derived from an EMBL/GenBank/DDBJ whole genome shotgun (WGS) entry which is preliminary data.</text>
</comment>
<gene>
    <name evidence="1" type="ORF">F5983_15170</name>
</gene>
<reference evidence="1 2" key="1">
    <citation type="submission" date="2019-09" db="EMBL/GenBank/DDBJ databases">
        <authorList>
            <person name="Liu P."/>
        </authorList>
    </citation>
    <scope>NUCLEOTIDE SEQUENCE [LARGE SCALE GENOMIC DNA]</scope>
    <source>
        <strain evidence="1 2">TRM68085</strain>
    </source>
</reference>
<protein>
    <submittedName>
        <fullName evidence="1">Uncharacterized protein</fullName>
    </submittedName>
</protein>
<dbReference type="EMBL" id="VYUA01000011">
    <property type="protein sequence ID" value="KAB2591797.1"/>
    <property type="molecule type" value="Genomic_DNA"/>
</dbReference>